<evidence type="ECO:0000256" key="5">
    <source>
        <dbReference type="ARBA" id="ARBA00023004"/>
    </source>
</evidence>
<evidence type="ECO:0000256" key="7">
    <source>
        <dbReference type="PIRSR" id="PIRSR602401-1"/>
    </source>
</evidence>
<dbReference type="CDD" id="cd11072">
    <property type="entry name" value="CYP71-like"/>
    <property type="match status" value="1"/>
</dbReference>
<dbReference type="PROSITE" id="PS00086">
    <property type="entry name" value="CYTOCHROME_P450"/>
    <property type="match status" value="1"/>
</dbReference>
<dbReference type="InterPro" id="IPR002401">
    <property type="entry name" value="Cyt_P450_E_grp-I"/>
</dbReference>
<evidence type="ECO:0000313" key="9">
    <source>
        <dbReference type="EMBL" id="KAI0524702.1"/>
    </source>
</evidence>
<evidence type="ECO:0000256" key="2">
    <source>
        <dbReference type="ARBA" id="ARBA00022617"/>
    </source>
</evidence>
<dbReference type="SMR" id="A0A8T3BZC5"/>
<comment type="similarity">
    <text evidence="1 8">Belongs to the cytochrome P450 family.</text>
</comment>
<dbReference type="PANTHER" id="PTHR47955">
    <property type="entry name" value="CYTOCHROME P450 FAMILY 71 PROTEIN"/>
    <property type="match status" value="1"/>
</dbReference>
<dbReference type="EMBL" id="JAGYWB010000004">
    <property type="protein sequence ID" value="KAI0524702.1"/>
    <property type="molecule type" value="Genomic_DNA"/>
</dbReference>
<dbReference type="SUPFAM" id="SSF48264">
    <property type="entry name" value="Cytochrome P450"/>
    <property type="match status" value="1"/>
</dbReference>
<dbReference type="PRINTS" id="PR00463">
    <property type="entry name" value="EP450I"/>
</dbReference>
<keyword evidence="5 7" id="KW-0408">Iron</keyword>
<dbReference type="FunFam" id="1.10.630.10:FF:000043">
    <property type="entry name" value="Cytochrome P450 99A2"/>
    <property type="match status" value="1"/>
</dbReference>
<dbReference type="InterPro" id="IPR036396">
    <property type="entry name" value="Cyt_P450_sf"/>
</dbReference>
<dbReference type="GO" id="GO:0020037">
    <property type="term" value="F:heme binding"/>
    <property type="evidence" value="ECO:0007669"/>
    <property type="project" value="InterPro"/>
</dbReference>
<dbReference type="GO" id="GO:0016705">
    <property type="term" value="F:oxidoreductase activity, acting on paired donors, with incorporation or reduction of molecular oxygen"/>
    <property type="evidence" value="ECO:0007669"/>
    <property type="project" value="InterPro"/>
</dbReference>
<evidence type="ECO:0000256" key="6">
    <source>
        <dbReference type="ARBA" id="ARBA00023033"/>
    </source>
</evidence>
<sequence>MLLQLGSISTLVVSSPSTAREIMKTHDLVFASRPSLKAGRILVYNNNDLALAPYGEYWRRTRKICVTNLLSLKMIQSFSLVRMEEVSLMIERIACMASTNNGVVCVSEILNKLTIDVLCKSVLGSSLSEERRKVFCELVRLNSIFFGKFFLEDYFPWLRWLDVLFGLEGELRRHSKKMDALLGEFVEEHVSQLAEGETTSSSTCFIDVLLQLQKDSTLPFVLTKEQIKGLLSDLIAADTSPALLDWCMVELIRNPIVMEKVQSEVRGIANGEEKVREEYLGKLTYMKAVIKEVLRLHPPIPLLLPRESLQDCKIEEYNISKKTRVLINTWAIGRDEVYWKKPLDFKTERFLGDDVDYKGNDFHYIPFGAGHRICPGIQFAISIVELALANLVYRFNWKLPSGISCDGMDMEDSAGITTRRNENLYLVSLEI</sequence>
<evidence type="ECO:0000256" key="8">
    <source>
        <dbReference type="RuleBase" id="RU000461"/>
    </source>
</evidence>
<evidence type="ECO:0000256" key="1">
    <source>
        <dbReference type="ARBA" id="ARBA00010617"/>
    </source>
</evidence>
<keyword evidence="4 8" id="KW-0560">Oxidoreductase</keyword>
<keyword evidence="2 7" id="KW-0349">Heme</keyword>
<dbReference type="Pfam" id="PF00067">
    <property type="entry name" value="p450"/>
    <property type="match status" value="1"/>
</dbReference>
<protein>
    <recommendedName>
        <fullName evidence="11">Cytochrome P450 71A1</fullName>
    </recommendedName>
</protein>
<dbReference type="OrthoDB" id="1470350at2759"/>
<proteinExistence type="inferred from homology"/>
<evidence type="ECO:0000256" key="4">
    <source>
        <dbReference type="ARBA" id="ARBA00023002"/>
    </source>
</evidence>
<keyword evidence="10" id="KW-1185">Reference proteome</keyword>
<evidence type="ECO:0000313" key="10">
    <source>
        <dbReference type="Proteomes" id="UP000829196"/>
    </source>
</evidence>
<dbReference type="PRINTS" id="PR00385">
    <property type="entry name" value="P450"/>
</dbReference>
<dbReference type="Proteomes" id="UP000829196">
    <property type="component" value="Unassembled WGS sequence"/>
</dbReference>
<organism evidence="9 10">
    <name type="scientific">Dendrobium nobile</name>
    <name type="common">Orchid</name>
    <dbReference type="NCBI Taxonomy" id="94219"/>
    <lineage>
        <taxon>Eukaryota</taxon>
        <taxon>Viridiplantae</taxon>
        <taxon>Streptophyta</taxon>
        <taxon>Embryophyta</taxon>
        <taxon>Tracheophyta</taxon>
        <taxon>Spermatophyta</taxon>
        <taxon>Magnoliopsida</taxon>
        <taxon>Liliopsida</taxon>
        <taxon>Asparagales</taxon>
        <taxon>Orchidaceae</taxon>
        <taxon>Epidendroideae</taxon>
        <taxon>Malaxideae</taxon>
        <taxon>Dendrobiinae</taxon>
        <taxon>Dendrobium</taxon>
    </lineage>
</organism>
<dbReference type="InterPro" id="IPR001128">
    <property type="entry name" value="Cyt_P450"/>
</dbReference>
<feature type="binding site" description="axial binding residue" evidence="7">
    <location>
        <position position="374"/>
    </location>
    <ligand>
        <name>heme</name>
        <dbReference type="ChEBI" id="CHEBI:30413"/>
    </ligand>
    <ligandPart>
        <name>Fe</name>
        <dbReference type="ChEBI" id="CHEBI:18248"/>
    </ligandPart>
</feature>
<accession>A0A8T3BZC5</accession>
<dbReference type="InterPro" id="IPR017972">
    <property type="entry name" value="Cyt_P450_CS"/>
</dbReference>
<reference evidence="9" key="1">
    <citation type="journal article" date="2022" name="Front. Genet.">
        <title>Chromosome-Scale Assembly of the Dendrobium nobile Genome Provides Insights Into the Molecular Mechanism of the Biosynthesis of the Medicinal Active Ingredient of Dendrobium.</title>
        <authorList>
            <person name="Xu Q."/>
            <person name="Niu S.-C."/>
            <person name="Li K.-L."/>
            <person name="Zheng P.-J."/>
            <person name="Zhang X.-J."/>
            <person name="Jia Y."/>
            <person name="Liu Y."/>
            <person name="Niu Y.-X."/>
            <person name="Yu L.-H."/>
            <person name="Chen D.-F."/>
            <person name="Zhang G.-Q."/>
        </authorList>
    </citation>
    <scope>NUCLEOTIDE SEQUENCE</scope>
    <source>
        <tissue evidence="9">Leaf</tissue>
    </source>
</reference>
<evidence type="ECO:0000256" key="3">
    <source>
        <dbReference type="ARBA" id="ARBA00022723"/>
    </source>
</evidence>
<evidence type="ECO:0008006" key="11">
    <source>
        <dbReference type="Google" id="ProtNLM"/>
    </source>
</evidence>
<gene>
    <name evidence="9" type="ORF">KFK09_004084</name>
</gene>
<dbReference type="GO" id="GO:0005506">
    <property type="term" value="F:iron ion binding"/>
    <property type="evidence" value="ECO:0007669"/>
    <property type="project" value="InterPro"/>
</dbReference>
<dbReference type="Gene3D" id="1.10.630.10">
    <property type="entry name" value="Cytochrome P450"/>
    <property type="match status" value="1"/>
</dbReference>
<dbReference type="GO" id="GO:0004497">
    <property type="term" value="F:monooxygenase activity"/>
    <property type="evidence" value="ECO:0007669"/>
    <property type="project" value="UniProtKB-KW"/>
</dbReference>
<name>A0A8T3BZC5_DENNO</name>
<comment type="caution">
    <text evidence="9">The sequence shown here is derived from an EMBL/GenBank/DDBJ whole genome shotgun (WGS) entry which is preliminary data.</text>
</comment>
<dbReference type="PANTHER" id="PTHR47955:SF14">
    <property type="entry name" value="OS01G0543600 PROTEIN"/>
    <property type="match status" value="1"/>
</dbReference>
<dbReference type="AlphaFoldDB" id="A0A8T3BZC5"/>
<keyword evidence="6 8" id="KW-0503">Monooxygenase</keyword>
<keyword evidence="3 7" id="KW-0479">Metal-binding</keyword>
<comment type="cofactor">
    <cofactor evidence="7">
        <name>heme</name>
        <dbReference type="ChEBI" id="CHEBI:30413"/>
    </cofactor>
</comment>